<organism evidence="1 2">
    <name type="scientific">Phyllosticta citricarpa</name>
    <dbReference type="NCBI Taxonomy" id="55181"/>
    <lineage>
        <taxon>Eukaryota</taxon>
        <taxon>Fungi</taxon>
        <taxon>Dikarya</taxon>
        <taxon>Ascomycota</taxon>
        <taxon>Pezizomycotina</taxon>
        <taxon>Dothideomycetes</taxon>
        <taxon>Dothideomycetes incertae sedis</taxon>
        <taxon>Botryosphaeriales</taxon>
        <taxon>Phyllostictaceae</taxon>
        <taxon>Phyllosticta</taxon>
    </lineage>
</organism>
<dbReference type="Proteomes" id="UP001365128">
    <property type="component" value="Unassembled WGS sequence"/>
</dbReference>
<sequence>MLSSACFGRWAYSQRSPSHCPFGMGTWHCVVCSVPWPWWLSPHGSKGRGEWEMDEAVAINLGFTNNSLASPSASQPPSLLPTDDKLPVLGCLPIQSSWYHSSLPQTIDPALHLTAAHLLSHGQKRLQTRPFYCLPTYPPPTCTALHDCRLADCLHAYGKENEKKKKYTSGAFLFARMHACKVLCTLVATGWLAGWLAGWLYPTFFIDCHVDECMRACY</sequence>
<gene>
    <name evidence="1" type="ORF">IWX46DRAFT_244085</name>
</gene>
<proteinExistence type="predicted"/>
<evidence type="ECO:0000313" key="1">
    <source>
        <dbReference type="EMBL" id="KAK7537878.1"/>
    </source>
</evidence>
<keyword evidence="2" id="KW-1185">Reference proteome</keyword>
<evidence type="ECO:0000313" key="2">
    <source>
        <dbReference type="Proteomes" id="UP001365128"/>
    </source>
</evidence>
<dbReference type="EMBL" id="JBBPDW010000032">
    <property type="protein sequence ID" value="KAK7537878.1"/>
    <property type="molecule type" value="Genomic_DNA"/>
</dbReference>
<reference evidence="1 2" key="1">
    <citation type="submission" date="2024-04" db="EMBL/GenBank/DDBJ databases">
        <title>Phyllosticta paracitricarpa is synonymous to the EU quarantine fungus P. citricarpa based on phylogenomic analyses.</title>
        <authorList>
            <consortium name="Lawrence Berkeley National Laboratory"/>
            <person name="Van Ingen-Buijs V.A."/>
            <person name="Van Westerhoven A.C."/>
            <person name="Haridas S."/>
            <person name="Skiadas P."/>
            <person name="Martin F."/>
            <person name="Groenewald J.Z."/>
            <person name="Crous P.W."/>
            <person name="Seidl M.F."/>
        </authorList>
    </citation>
    <scope>NUCLEOTIDE SEQUENCE [LARGE SCALE GENOMIC DNA]</scope>
    <source>
        <strain evidence="1 2">CBS 122670</strain>
    </source>
</reference>
<name>A0ABR1LRS4_9PEZI</name>
<protein>
    <submittedName>
        <fullName evidence="1">Uncharacterized protein</fullName>
    </submittedName>
</protein>
<comment type="caution">
    <text evidence="1">The sequence shown here is derived from an EMBL/GenBank/DDBJ whole genome shotgun (WGS) entry which is preliminary data.</text>
</comment>
<accession>A0ABR1LRS4</accession>